<dbReference type="EMBL" id="JAEHJZ010000035">
    <property type="protein sequence ID" value="MBJ7881833.1"/>
    <property type="molecule type" value="Genomic_DNA"/>
</dbReference>
<gene>
    <name evidence="2" type="ORF">JEM65_14435</name>
</gene>
<reference evidence="2 3" key="1">
    <citation type="submission" date="2020-09" db="EMBL/GenBank/DDBJ databases">
        <title>Draft genome of Gelidibacter salicanalis PAMC21136.</title>
        <authorList>
            <person name="Park H."/>
        </authorList>
    </citation>
    <scope>NUCLEOTIDE SEQUENCE [LARGE SCALE GENOMIC DNA]</scope>
    <source>
        <strain evidence="2 3">PAMC21136</strain>
    </source>
</reference>
<keyword evidence="3" id="KW-1185">Reference proteome</keyword>
<proteinExistence type="predicted"/>
<dbReference type="AlphaFoldDB" id="A0A934NJ01"/>
<accession>A0A934NJ01</accession>
<dbReference type="Proteomes" id="UP000662373">
    <property type="component" value="Unassembled WGS sequence"/>
</dbReference>
<evidence type="ECO:0000256" key="1">
    <source>
        <dbReference type="SAM" id="Phobius"/>
    </source>
</evidence>
<sequence length="303" mass="35455">MITYQHLIDSFNKAPFIIQFAFIAVIIMVIAIVSLIISLKVIRSFLKIKDKEILKYKNEYEPLLIEYLYSGNENEELTETQQSIIAKIKEGIKGASRRKSVITILTNLMNEVSGEMSDSIRTLYHETGLIDYAIIRLKSKRWHITSKAIVELRRFKIQETHDLVSEFINHSKVEVRKETQIYLVHLFKFEGLSFLDDLKTPLSEWHQLLLLESLLNLENQQIGNIKPWLNSSNTSVVLFALKLTKIYNQFEMKHELIELRMHPDKEVRRSAIHVLNQLFGYEFEETPKPKNRQLKSEGQIVIV</sequence>
<dbReference type="InterPro" id="IPR016024">
    <property type="entry name" value="ARM-type_fold"/>
</dbReference>
<keyword evidence="1" id="KW-0472">Membrane</keyword>
<dbReference type="SUPFAM" id="SSF48371">
    <property type="entry name" value="ARM repeat"/>
    <property type="match status" value="1"/>
</dbReference>
<keyword evidence="1" id="KW-0812">Transmembrane</keyword>
<comment type="caution">
    <text evidence="2">The sequence shown here is derived from an EMBL/GenBank/DDBJ whole genome shotgun (WGS) entry which is preliminary data.</text>
</comment>
<feature type="transmembrane region" description="Helical" evidence="1">
    <location>
        <begin position="16"/>
        <end position="39"/>
    </location>
</feature>
<organism evidence="2 3">
    <name type="scientific">Gelidibacter salicanalis</name>
    <dbReference type="NCBI Taxonomy" id="291193"/>
    <lineage>
        <taxon>Bacteria</taxon>
        <taxon>Pseudomonadati</taxon>
        <taxon>Bacteroidota</taxon>
        <taxon>Flavobacteriia</taxon>
        <taxon>Flavobacteriales</taxon>
        <taxon>Flavobacteriaceae</taxon>
        <taxon>Gelidibacter</taxon>
    </lineage>
</organism>
<evidence type="ECO:0008006" key="4">
    <source>
        <dbReference type="Google" id="ProtNLM"/>
    </source>
</evidence>
<evidence type="ECO:0000313" key="2">
    <source>
        <dbReference type="EMBL" id="MBJ7881833.1"/>
    </source>
</evidence>
<name>A0A934NJ01_9FLAO</name>
<keyword evidence="1" id="KW-1133">Transmembrane helix</keyword>
<protein>
    <recommendedName>
        <fullName evidence="4">HEAT repeat domain-containing protein</fullName>
    </recommendedName>
</protein>
<evidence type="ECO:0000313" key="3">
    <source>
        <dbReference type="Proteomes" id="UP000662373"/>
    </source>
</evidence>
<dbReference type="RefSeq" id="WP_199600927.1">
    <property type="nucleotide sequence ID" value="NZ_JAEHJZ010000035.1"/>
</dbReference>